<evidence type="ECO:0000256" key="5">
    <source>
        <dbReference type="ARBA" id="ARBA00023033"/>
    </source>
</evidence>
<keyword evidence="5" id="KW-0503">Monooxygenase</keyword>
<evidence type="ECO:0000256" key="2">
    <source>
        <dbReference type="ARBA" id="ARBA00022630"/>
    </source>
</evidence>
<proteinExistence type="predicted"/>
<accession>A0A285I1I4</accession>
<feature type="domain" description="FAD-binding" evidence="6">
    <location>
        <begin position="233"/>
        <end position="270"/>
    </location>
</feature>
<dbReference type="Gene3D" id="3.50.50.60">
    <property type="entry name" value="FAD/NAD(P)-binding domain"/>
    <property type="match status" value="1"/>
</dbReference>
<dbReference type="SUPFAM" id="SSF51905">
    <property type="entry name" value="FAD/NAD(P)-binding domain"/>
    <property type="match status" value="1"/>
</dbReference>
<reference evidence="7 8" key="1">
    <citation type="submission" date="2017-09" db="EMBL/GenBank/DDBJ databases">
        <authorList>
            <person name="Ehlers B."/>
            <person name="Leendertz F.H."/>
        </authorList>
    </citation>
    <scope>NUCLEOTIDE SEQUENCE [LARGE SCALE GENOMIC DNA]</scope>
    <source>
        <strain evidence="7 8">CGMCC 4.6857</strain>
    </source>
</reference>
<evidence type="ECO:0000256" key="1">
    <source>
        <dbReference type="ARBA" id="ARBA00001974"/>
    </source>
</evidence>
<protein>
    <submittedName>
        <fullName evidence="7">Salicylate hydroxylase</fullName>
    </submittedName>
</protein>
<organism evidence="7 8">
    <name type="scientific">Paractinoplanes atraurantiacus</name>
    <dbReference type="NCBI Taxonomy" id="1036182"/>
    <lineage>
        <taxon>Bacteria</taxon>
        <taxon>Bacillati</taxon>
        <taxon>Actinomycetota</taxon>
        <taxon>Actinomycetes</taxon>
        <taxon>Micromonosporales</taxon>
        <taxon>Micromonosporaceae</taxon>
        <taxon>Paractinoplanes</taxon>
    </lineage>
</organism>
<dbReference type="Pfam" id="PF13450">
    <property type="entry name" value="NAD_binding_8"/>
    <property type="match status" value="1"/>
</dbReference>
<keyword evidence="2" id="KW-0285">Flavoprotein</keyword>
<keyword evidence="8" id="KW-1185">Reference proteome</keyword>
<gene>
    <name evidence="7" type="ORF">SAMN05421748_10684</name>
</gene>
<evidence type="ECO:0000256" key="4">
    <source>
        <dbReference type="ARBA" id="ARBA00023002"/>
    </source>
</evidence>
<dbReference type="PANTHER" id="PTHR13789:SF318">
    <property type="entry name" value="GERANYLGERANYL DIPHOSPHATE REDUCTASE"/>
    <property type="match status" value="1"/>
</dbReference>
<dbReference type="InterPro" id="IPR036188">
    <property type="entry name" value="FAD/NAD-bd_sf"/>
</dbReference>
<comment type="cofactor">
    <cofactor evidence="1">
        <name>FAD</name>
        <dbReference type="ChEBI" id="CHEBI:57692"/>
    </cofactor>
</comment>
<evidence type="ECO:0000259" key="6">
    <source>
        <dbReference type="Pfam" id="PF01494"/>
    </source>
</evidence>
<dbReference type="PANTHER" id="PTHR13789">
    <property type="entry name" value="MONOOXYGENASE"/>
    <property type="match status" value="1"/>
</dbReference>
<dbReference type="SUPFAM" id="SSF54373">
    <property type="entry name" value="FAD-linked reductases, C-terminal domain"/>
    <property type="match status" value="1"/>
</dbReference>
<name>A0A285I1I4_9ACTN</name>
<dbReference type="GO" id="GO:0071949">
    <property type="term" value="F:FAD binding"/>
    <property type="evidence" value="ECO:0007669"/>
    <property type="project" value="InterPro"/>
</dbReference>
<sequence>MRCATTETAVVGAGVGGLTAALALRREGFSRVTVYERQAELPFEGYGIQISPNAAALLDGHVFAAAARPPYREIRRWRDDAVISRIDLQRYRTPYYTMRRGDLIAALASPVVLNAPVRSAADLDAEIVIGADGLNSALHGAIASDRPRDSGYVAYRAVVPAGLDRVVVWLGPGRHLVAYPIGGGVNVVAVVPDDGVALEDGFAEWHPAPRRLIALMNGSPSHLLRDRVPLPCWHEGKVVLIGDAAHPMLPFAAQGAVQAIEDAAALAPLLRHPDAFARFEAARRPRVERIFAMSRAGLQSYHLPDGSEQRRRDRELAAAPANALDWLYGVNS</sequence>
<dbReference type="Pfam" id="PF01494">
    <property type="entry name" value="FAD_binding_3"/>
    <property type="match status" value="1"/>
</dbReference>
<dbReference type="InterPro" id="IPR050493">
    <property type="entry name" value="FAD-dep_Monooxygenase_BioMet"/>
</dbReference>
<evidence type="ECO:0000313" key="7">
    <source>
        <dbReference type="EMBL" id="SNY40801.1"/>
    </source>
</evidence>
<dbReference type="Proteomes" id="UP000219612">
    <property type="component" value="Unassembled WGS sequence"/>
</dbReference>
<keyword evidence="4" id="KW-0560">Oxidoreductase</keyword>
<dbReference type="AlphaFoldDB" id="A0A285I1I4"/>
<dbReference type="GO" id="GO:0004497">
    <property type="term" value="F:monooxygenase activity"/>
    <property type="evidence" value="ECO:0007669"/>
    <property type="project" value="UniProtKB-KW"/>
</dbReference>
<dbReference type="RefSeq" id="WP_097320901.1">
    <property type="nucleotide sequence ID" value="NZ_OBDY01000006.1"/>
</dbReference>
<evidence type="ECO:0000313" key="8">
    <source>
        <dbReference type="Proteomes" id="UP000219612"/>
    </source>
</evidence>
<dbReference type="InterPro" id="IPR002938">
    <property type="entry name" value="FAD-bd"/>
</dbReference>
<evidence type="ECO:0000256" key="3">
    <source>
        <dbReference type="ARBA" id="ARBA00022827"/>
    </source>
</evidence>
<dbReference type="EMBL" id="OBDY01000006">
    <property type="protein sequence ID" value="SNY40801.1"/>
    <property type="molecule type" value="Genomic_DNA"/>
</dbReference>
<dbReference type="OrthoDB" id="9782160at2"/>
<keyword evidence="3" id="KW-0274">FAD</keyword>